<proteinExistence type="inferred from homology"/>
<dbReference type="SUPFAM" id="SSF53850">
    <property type="entry name" value="Periplasmic binding protein-like II"/>
    <property type="match status" value="1"/>
</dbReference>
<gene>
    <name evidence="5" type="ORF">CH338_15465</name>
</gene>
<comment type="subcellular location">
    <subcellularLocation>
        <location evidence="1">Periplasm</location>
    </subcellularLocation>
</comment>
<evidence type="ECO:0000313" key="5">
    <source>
        <dbReference type="EMBL" id="RAI37625.1"/>
    </source>
</evidence>
<dbReference type="NCBIfam" id="TIGR01409">
    <property type="entry name" value="TAT_signal_seq"/>
    <property type="match status" value="1"/>
</dbReference>
<evidence type="ECO:0000256" key="2">
    <source>
        <dbReference type="ARBA" id="ARBA00010742"/>
    </source>
</evidence>
<dbReference type="EMBL" id="NPEU01000172">
    <property type="protein sequence ID" value="RAI37625.1"/>
    <property type="molecule type" value="Genomic_DNA"/>
</dbReference>
<dbReference type="AlphaFoldDB" id="A0A327KJG0"/>
<dbReference type="GO" id="GO:0042597">
    <property type="term" value="C:periplasmic space"/>
    <property type="evidence" value="ECO:0007669"/>
    <property type="project" value="UniProtKB-SubCell"/>
</dbReference>
<dbReference type="Pfam" id="PF13379">
    <property type="entry name" value="NMT1_2"/>
    <property type="match status" value="1"/>
</dbReference>
<protein>
    <recommendedName>
        <fullName evidence="7">SsuA/THI5-like domain-containing protein</fullName>
    </recommendedName>
</protein>
<dbReference type="Gene3D" id="3.40.190.10">
    <property type="entry name" value="Periplasmic binding protein-like II"/>
    <property type="match status" value="2"/>
</dbReference>
<evidence type="ECO:0000313" key="6">
    <source>
        <dbReference type="Proteomes" id="UP000248863"/>
    </source>
</evidence>
<dbReference type="PANTHER" id="PTHR30024">
    <property type="entry name" value="ALIPHATIC SULFONATES-BINDING PROTEIN-RELATED"/>
    <property type="match status" value="1"/>
</dbReference>
<dbReference type="GO" id="GO:0042918">
    <property type="term" value="P:alkanesulfonate transmembrane transport"/>
    <property type="evidence" value="ECO:0007669"/>
    <property type="project" value="TreeGrafter"/>
</dbReference>
<evidence type="ECO:0000256" key="1">
    <source>
        <dbReference type="ARBA" id="ARBA00004418"/>
    </source>
</evidence>
<accession>A0A327KJG0</accession>
<dbReference type="InterPro" id="IPR019546">
    <property type="entry name" value="TAT_signal_bac_arc"/>
</dbReference>
<evidence type="ECO:0000256" key="3">
    <source>
        <dbReference type="ARBA" id="ARBA00022729"/>
    </source>
</evidence>
<reference evidence="5 6" key="1">
    <citation type="submission" date="2017-07" db="EMBL/GenBank/DDBJ databases">
        <title>Draft Genome Sequences of Select Purple Nonsulfur Bacteria.</title>
        <authorList>
            <person name="Lasarre B."/>
            <person name="Mckinlay J.B."/>
        </authorList>
    </citation>
    <scope>NUCLEOTIDE SEQUENCE [LARGE SCALE GENOMIC DNA]</scope>
    <source>
        <strain evidence="5 6">DSM 11907</strain>
    </source>
</reference>
<comment type="similarity">
    <text evidence="2">Belongs to the bacterial solute-binding protein SsuA/TauA family.</text>
</comment>
<keyword evidence="3" id="KW-0732">Signal</keyword>
<comment type="caution">
    <text evidence="5">The sequence shown here is derived from an EMBL/GenBank/DDBJ whole genome shotgun (WGS) entry which is preliminary data.</text>
</comment>
<organism evidence="5 6">
    <name type="scientific">Rhodoplanes elegans</name>
    <dbReference type="NCBI Taxonomy" id="29408"/>
    <lineage>
        <taxon>Bacteria</taxon>
        <taxon>Pseudomonadati</taxon>
        <taxon>Pseudomonadota</taxon>
        <taxon>Alphaproteobacteria</taxon>
        <taxon>Hyphomicrobiales</taxon>
        <taxon>Nitrobacteraceae</taxon>
        <taxon>Rhodoplanes</taxon>
    </lineage>
</organism>
<sequence length="472" mass="50076">MRRTRARSPTGSHRPSRRRSRNCCASCWRRSRPKRRTGAANERAGRGDAAGPPPCVGGRNAAAAAGRDGLAGGAGRGAHFIQSLQTRPPNTPPFFTRGIALAFPAPHHVDAVVPPPEAPMTRSLDRRRFLSTTAAAAAAATIAMPHVARSQERAKIRIGVVPLISSGPIFVAQAKGFFDKVGLDVEIRYFADGVLAMPALIAGELDATVATLNAGLFNTVSKGAPFKLILDRGSEKPGSGSMTIAASNDMVKAGMTAPNKMALLKGKKVAIQAPGGIDQYLIGLGVQRAGLDPRTDVDWSSGLAYPDIVKAIGAGQADAANVPVPLGFLVEKNNFGKLVFAGYDIEPNTQLACWAMSQKYLQANKSAAVRFAMAHTHAGRLYNKAAAAKDPEVIKIISEATKVPPPLIEAAAPRWTWFNDDGQPNIESCMAQGRFWTEQMKLVSSSVTKEQLFDLSPAIEANAQLATKNPFG</sequence>
<evidence type="ECO:0000256" key="4">
    <source>
        <dbReference type="SAM" id="MobiDB-lite"/>
    </source>
</evidence>
<dbReference type="PANTHER" id="PTHR30024:SF47">
    <property type="entry name" value="TAURINE-BINDING PERIPLASMIC PROTEIN"/>
    <property type="match status" value="1"/>
</dbReference>
<dbReference type="OrthoDB" id="9815602at2"/>
<evidence type="ECO:0008006" key="7">
    <source>
        <dbReference type="Google" id="ProtNLM"/>
    </source>
</evidence>
<dbReference type="Proteomes" id="UP000248863">
    <property type="component" value="Unassembled WGS sequence"/>
</dbReference>
<name>A0A327KJG0_9BRAD</name>
<keyword evidence="6" id="KW-1185">Reference proteome</keyword>
<feature type="region of interest" description="Disordered" evidence="4">
    <location>
        <begin position="1"/>
        <end position="61"/>
    </location>
</feature>